<evidence type="ECO:0000313" key="3">
    <source>
        <dbReference type="Proteomes" id="UP000031563"/>
    </source>
</evidence>
<accession>A0A0F5HPR3</accession>
<feature type="transmembrane region" description="Helical" evidence="1">
    <location>
        <begin position="108"/>
        <end position="131"/>
    </location>
</feature>
<evidence type="ECO:0000256" key="1">
    <source>
        <dbReference type="SAM" id="Phobius"/>
    </source>
</evidence>
<reference evidence="2" key="1">
    <citation type="submission" date="2015-02" db="EMBL/GenBank/DDBJ databases">
        <title>Genome Assembly of Bacillaceae bacterium MTCC 8252.</title>
        <authorList>
            <person name="Verma A."/>
            <person name="Khatri I."/>
            <person name="Mual P."/>
            <person name="Subramanian S."/>
            <person name="Krishnamurthi S."/>
        </authorList>
    </citation>
    <scope>NUCLEOTIDE SEQUENCE [LARGE SCALE GENOMIC DNA]</scope>
    <source>
        <strain evidence="2">MTCC 8252</strain>
    </source>
</reference>
<name>A0A0F5HPR3_BACTR</name>
<keyword evidence="1" id="KW-0472">Membrane</keyword>
<dbReference type="RefSeq" id="WP_039235193.1">
    <property type="nucleotide sequence ID" value="NZ_JWIR02000073.1"/>
</dbReference>
<gene>
    <name evidence="2" type="ORF">QY95_03493</name>
</gene>
<evidence type="ECO:0008006" key="4">
    <source>
        <dbReference type="Google" id="ProtNLM"/>
    </source>
</evidence>
<feature type="transmembrane region" description="Helical" evidence="1">
    <location>
        <begin position="81"/>
        <end position="102"/>
    </location>
</feature>
<protein>
    <recommendedName>
        <fullName evidence="4">Branched-chain amino acid ABC transporter substrate-binding protein</fullName>
    </recommendedName>
</protein>
<proteinExistence type="predicted"/>
<feature type="transmembrane region" description="Helical" evidence="1">
    <location>
        <begin position="20"/>
        <end position="37"/>
    </location>
</feature>
<comment type="caution">
    <text evidence="2">The sequence shown here is derived from an EMBL/GenBank/DDBJ whole genome shotgun (WGS) entry which is preliminary data.</text>
</comment>
<dbReference type="Proteomes" id="UP000031563">
    <property type="component" value="Unassembled WGS sequence"/>
</dbReference>
<keyword evidence="3" id="KW-1185">Reference proteome</keyword>
<feature type="transmembrane region" description="Helical" evidence="1">
    <location>
        <begin position="49"/>
        <end position="69"/>
    </location>
</feature>
<dbReference type="EMBL" id="JWIR02000073">
    <property type="protein sequence ID" value="KKB35359.1"/>
    <property type="molecule type" value="Genomic_DNA"/>
</dbReference>
<sequence length="143" mass="16029">MKKIEDERLKLQNLQNIRIAYIVQTFGILGILGYDLVTKGLEGMRANPLWIVFIITTVISAYLSMSISVDHESNRNSPKKSLSISFGVNLLISAAVGIFVSMTDGYTMVNGLVIGGILFICFLVPAMYIYYLRAKRQDEELDE</sequence>
<organism evidence="2 3">
    <name type="scientific">Bacillus thermotolerans</name>
    <name type="common">Quasibacillus thermotolerans</name>
    <dbReference type="NCBI Taxonomy" id="1221996"/>
    <lineage>
        <taxon>Bacteria</taxon>
        <taxon>Bacillati</taxon>
        <taxon>Bacillota</taxon>
        <taxon>Bacilli</taxon>
        <taxon>Bacillales</taxon>
        <taxon>Bacillaceae</taxon>
        <taxon>Bacillus</taxon>
    </lineage>
</organism>
<accession>A0A0F5HXI1</accession>
<evidence type="ECO:0000313" key="2">
    <source>
        <dbReference type="EMBL" id="KKB35359.1"/>
    </source>
</evidence>
<dbReference type="OrthoDB" id="2300382at2"/>
<dbReference type="AlphaFoldDB" id="A0A0F5HPR3"/>
<keyword evidence="1" id="KW-1133">Transmembrane helix</keyword>
<keyword evidence="1" id="KW-0812">Transmembrane</keyword>
<dbReference type="STRING" id="1221996.QY95_03493"/>